<evidence type="ECO:0000313" key="2">
    <source>
        <dbReference type="Proteomes" id="UP001217417"/>
    </source>
</evidence>
<keyword evidence="2" id="KW-1185">Reference proteome</keyword>
<organism evidence="1 2">
    <name type="scientific">Lipomyces tetrasporus</name>
    <dbReference type="NCBI Taxonomy" id="54092"/>
    <lineage>
        <taxon>Eukaryota</taxon>
        <taxon>Fungi</taxon>
        <taxon>Dikarya</taxon>
        <taxon>Ascomycota</taxon>
        <taxon>Saccharomycotina</taxon>
        <taxon>Lipomycetes</taxon>
        <taxon>Lipomycetales</taxon>
        <taxon>Lipomycetaceae</taxon>
        <taxon>Lipomyces</taxon>
    </lineage>
</organism>
<dbReference type="RefSeq" id="XP_056040258.1">
    <property type="nucleotide sequence ID" value="XM_056191045.1"/>
</dbReference>
<proteinExistence type="predicted"/>
<comment type="caution">
    <text evidence="1">The sequence shown here is derived from an EMBL/GenBank/DDBJ whole genome shotgun (WGS) entry which is preliminary data.</text>
</comment>
<gene>
    <name evidence="1" type="ORF">POJ06DRAFT_44673</name>
</gene>
<dbReference type="AlphaFoldDB" id="A0AAD7QK97"/>
<sequence length="358" mass="40557">MLTPRIQRLALGREYARPSTPTSLDSDDQNELAIQGRKRHRRAKQAQRDMFAKARERLLVDLVTAERQDLVELMAWLISCGSLVTCAVMTWPLQSMKGIIGTYKMGDDMTYVGFMKLFWKNSPTVMQLFSGLPGNLLYRAIDIAGDGVRLMVLKSLQIIGSDSVDDGRLVFALDLALRGLTWLCSYPIFEYHKLQRLRIEPANHILPSGSVFRRMFSRSFLLDNSHHLISTASLMAFGGMLVESLYTSLDSLWFSSSAFGKVNGGLTPSLSRGLLSPIVSIMVAPIDIIFYRTLARRALPDHRNIYENGEIGNWRLLIEALAVESFTRWSTAGLSFWLFGTLYRWLYRQPSNRTCKTV</sequence>
<protein>
    <submittedName>
        <fullName evidence="1">Uncharacterized protein</fullName>
    </submittedName>
</protein>
<dbReference type="Proteomes" id="UP001217417">
    <property type="component" value="Unassembled WGS sequence"/>
</dbReference>
<accession>A0AAD7QK97</accession>
<reference evidence="1" key="1">
    <citation type="submission" date="2023-03" db="EMBL/GenBank/DDBJ databases">
        <title>Near-Complete genome sequence of Lipomyces tetrasporous NRRL Y-64009, an oleaginous yeast capable of growing on lignocellulosic hydrolysates.</title>
        <authorList>
            <consortium name="Lawrence Berkeley National Laboratory"/>
            <person name="Jagtap S.S."/>
            <person name="Liu J.-J."/>
            <person name="Walukiewicz H.E."/>
            <person name="Pangilinan J."/>
            <person name="Lipzen A."/>
            <person name="Ahrendt S."/>
            <person name="Koriabine M."/>
            <person name="Cobaugh K."/>
            <person name="Salamov A."/>
            <person name="Yoshinaga Y."/>
            <person name="Ng V."/>
            <person name="Daum C."/>
            <person name="Grigoriev I.V."/>
            <person name="Slininger P.J."/>
            <person name="Dien B.S."/>
            <person name="Jin Y.-S."/>
            <person name="Rao C.V."/>
        </authorList>
    </citation>
    <scope>NUCLEOTIDE SEQUENCE</scope>
    <source>
        <strain evidence="1">NRRL Y-64009</strain>
    </source>
</reference>
<name>A0AAD7QK97_9ASCO</name>
<evidence type="ECO:0000313" key="1">
    <source>
        <dbReference type="EMBL" id="KAJ8096808.1"/>
    </source>
</evidence>
<dbReference type="EMBL" id="JARPMG010000013">
    <property type="protein sequence ID" value="KAJ8096808.1"/>
    <property type="molecule type" value="Genomic_DNA"/>
</dbReference>
<dbReference type="GeneID" id="80886211"/>